<reference evidence="1 2" key="1">
    <citation type="journal article" date="2012" name="PLoS ONE">
        <title>Gene Repertoire Evolution of Streptococcus pyogenes Inferred from Phylogenomic Analysis with Streptococcus canis and Streptococcus dysgalactiae.</title>
        <authorList>
            <person name="Lefebure T."/>
            <person name="Richards V.P."/>
            <person name="Lang P."/>
            <person name="Pavinski-Bitar P."/>
            <person name="Stanhope M.J."/>
        </authorList>
    </citation>
    <scope>NUCLEOTIDE SEQUENCE [LARGE SCALE GENOMIC DNA]</scope>
    <source>
        <strain evidence="1 2">FSL Z3-227</strain>
    </source>
</reference>
<organism evidence="1 2">
    <name type="scientific">Streptococcus canis FSL Z3-227</name>
    <dbReference type="NCBI Taxonomy" id="482234"/>
    <lineage>
        <taxon>Bacteria</taxon>
        <taxon>Bacillati</taxon>
        <taxon>Bacillota</taxon>
        <taxon>Bacilli</taxon>
        <taxon>Lactobacillales</taxon>
        <taxon>Streptococcaceae</taxon>
        <taxon>Streptococcus</taxon>
    </lineage>
</organism>
<evidence type="ECO:0000313" key="2">
    <source>
        <dbReference type="Proteomes" id="UP000004423"/>
    </source>
</evidence>
<protein>
    <submittedName>
        <fullName evidence="1">Uncharacterized protein</fullName>
    </submittedName>
</protein>
<name>A0AAV3FT45_STRCB</name>
<comment type="caution">
    <text evidence="1">The sequence shown here is derived from an EMBL/GenBank/DDBJ whole genome shotgun (WGS) entry which is preliminary data.</text>
</comment>
<proteinExistence type="predicted"/>
<dbReference type="Proteomes" id="UP000004423">
    <property type="component" value="Unassembled WGS sequence"/>
</dbReference>
<gene>
    <name evidence="1" type="ORF">SCAZ3_05655</name>
</gene>
<evidence type="ECO:0000313" key="1">
    <source>
        <dbReference type="EMBL" id="EIQ81875.1"/>
    </source>
</evidence>
<accession>A0AAV3FT45</accession>
<dbReference type="EMBL" id="AIDX01000001">
    <property type="protein sequence ID" value="EIQ81875.1"/>
    <property type="molecule type" value="Genomic_DNA"/>
</dbReference>
<dbReference type="AlphaFoldDB" id="A0AAV3FT45"/>
<sequence>MTETKVVRASKLKYLGFWFWKSSESWKSRPHQDSVQIVSGALT</sequence>